<dbReference type="GO" id="GO:0003700">
    <property type="term" value="F:DNA-binding transcription factor activity"/>
    <property type="evidence" value="ECO:0007669"/>
    <property type="project" value="InterPro"/>
</dbReference>
<gene>
    <name evidence="2" type="ORF">SAMN05444417_1298</name>
</gene>
<dbReference type="Pfam" id="PF12840">
    <property type="entry name" value="HTH_20"/>
    <property type="match status" value="1"/>
</dbReference>
<dbReference type="NCBIfam" id="NF033788">
    <property type="entry name" value="HTH_metalloreg"/>
    <property type="match status" value="1"/>
</dbReference>
<proteinExistence type="predicted"/>
<reference evidence="2 3" key="1">
    <citation type="submission" date="2016-11" db="EMBL/GenBank/DDBJ databases">
        <authorList>
            <person name="Jaros S."/>
            <person name="Januszkiewicz K."/>
            <person name="Wedrychowicz H."/>
        </authorList>
    </citation>
    <scope>NUCLEOTIDE SEQUENCE [LARGE SCALE GENOMIC DNA]</scope>
    <source>
        <strain evidence="2 3">DSM 100565</strain>
    </source>
</reference>
<feature type="domain" description="HTH arsR-type" evidence="1">
    <location>
        <begin position="1"/>
        <end position="90"/>
    </location>
</feature>
<evidence type="ECO:0000259" key="1">
    <source>
        <dbReference type="PROSITE" id="PS50987"/>
    </source>
</evidence>
<dbReference type="PANTHER" id="PTHR38600">
    <property type="entry name" value="TRANSCRIPTIONAL REGULATORY PROTEIN"/>
    <property type="match status" value="1"/>
</dbReference>
<evidence type="ECO:0000313" key="2">
    <source>
        <dbReference type="EMBL" id="SHI62899.1"/>
    </source>
</evidence>
<dbReference type="InterPro" id="IPR036388">
    <property type="entry name" value="WH-like_DNA-bd_sf"/>
</dbReference>
<dbReference type="InterPro" id="IPR011991">
    <property type="entry name" value="ArsR-like_HTH"/>
</dbReference>
<dbReference type="OrthoDB" id="9790747at2"/>
<name>A0A1M6CPK6_9RHOB</name>
<protein>
    <submittedName>
        <fullName evidence="2">Transcriptional regulator, ArsR family</fullName>
    </submittedName>
</protein>
<sequence length="114" mass="12623">MADLDMLFGALADPTRRAILRRLADGPAGVEELRAPFNMSQPAISKHLKVLEGAGLVEVEVDGPRRPRRLVPAPLVEATRWLERTRDRFEANFAALDTVLDEMTNETSTGKETP</sequence>
<dbReference type="Proteomes" id="UP000184292">
    <property type="component" value="Unassembled WGS sequence"/>
</dbReference>
<organism evidence="2 3">
    <name type="scientific">Wenxinia saemankumensis</name>
    <dbReference type="NCBI Taxonomy" id="1447782"/>
    <lineage>
        <taxon>Bacteria</taxon>
        <taxon>Pseudomonadati</taxon>
        <taxon>Pseudomonadota</taxon>
        <taxon>Alphaproteobacteria</taxon>
        <taxon>Rhodobacterales</taxon>
        <taxon>Roseobacteraceae</taxon>
        <taxon>Wenxinia</taxon>
    </lineage>
</organism>
<dbReference type="Gene3D" id="1.10.10.10">
    <property type="entry name" value="Winged helix-like DNA-binding domain superfamily/Winged helix DNA-binding domain"/>
    <property type="match status" value="1"/>
</dbReference>
<dbReference type="PRINTS" id="PR00778">
    <property type="entry name" value="HTHARSR"/>
</dbReference>
<dbReference type="SMART" id="SM00418">
    <property type="entry name" value="HTH_ARSR"/>
    <property type="match status" value="1"/>
</dbReference>
<accession>A0A1M6CPK6</accession>
<evidence type="ECO:0000313" key="3">
    <source>
        <dbReference type="Proteomes" id="UP000184292"/>
    </source>
</evidence>
<dbReference type="PROSITE" id="PS50987">
    <property type="entry name" value="HTH_ARSR_2"/>
    <property type="match status" value="1"/>
</dbReference>
<dbReference type="RefSeq" id="WP_073327070.1">
    <property type="nucleotide sequence ID" value="NZ_FQYO01000002.1"/>
</dbReference>
<dbReference type="CDD" id="cd00090">
    <property type="entry name" value="HTH_ARSR"/>
    <property type="match status" value="1"/>
</dbReference>
<dbReference type="SUPFAM" id="SSF46785">
    <property type="entry name" value="Winged helix' DNA-binding domain"/>
    <property type="match status" value="1"/>
</dbReference>
<dbReference type="STRING" id="1447782.SAMN05444417_1298"/>
<keyword evidence="3" id="KW-1185">Reference proteome</keyword>
<dbReference type="InterPro" id="IPR001845">
    <property type="entry name" value="HTH_ArsR_DNA-bd_dom"/>
</dbReference>
<dbReference type="EMBL" id="FQYO01000002">
    <property type="protein sequence ID" value="SHI62899.1"/>
    <property type="molecule type" value="Genomic_DNA"/>
</dbReference>
<dbReference type="AlphaFoldDB" id="A0A1M6CPK6"/>
<dbReference type="PANTHER" id="PTHR38600:SF2">
    <property type="entry name" value="SLL0088 PROTEIN"/>
    <property type="match status" value="1"/>
</dbReference>
<dbReference type="InterPro" id="IPR036390">
    <property type="entry name" value="WH_DNA-bd_sf"/>
</dbReference>